<feature type="transmembrane region" description="Helical" evidence="1">
    <location>
        <begin position="60"/>
        <end position="87"/>
    </location>
</feature>
<evidence type="ECO:0008006" key="4">
    <source>
        <dbReference type="Google" id="ProtNLM"/>
    </source>
</evidence>
<dbReference type="Proteomes" id="UP000586976">
    <property type="component" value="Unassembled WGS sequence"/>
</dbReference>
<sequence>MAAWEPRLSDAEANAEAKRIINEAYRPVRQIPTAYRDFNPTPLIGDAEPIRQDDRRTVPAWAAGTAVASIGIGAGVTGIGCGAWLVLKGLSAMTITGVAAICAPFIGVAFAALAIGAAVSKAKASSSKHIYQGSVTKHTHVTTHTRGVLSRTHNHLHS</sequence>
<evidence type="ECO:0000256" key="1">
    <source>
        <dbReference type="SAM" id="Phobius"/>
    </source>
</evidence>
<keyword evidence="3" id="KW-1185">Reference proteome</keyword>
<reference evidence="2 3" key="1">
    <citation type="submission" date="2020-07" db="EMBL/GenBank/DDBJ databases">
        <title>Streptomyces isolated from Indian soil.</title>
        <authorList>
            <person name="Mandal S."/>
            <person name="Maiti P.K."/>
        </authorList>
    </citation>
    <scope>NUCLEOTIDE SEQUENCE [LARGE SCALE GENOMIC DNA]</scope>
    <source>
        <strain evidence="2 3">PSKA54</strain>
    </source>
</reference>
<name>A0A7W2D549_9ACTN</name>
<dbReference type="EMBL" id="JACEQY010000035">
    <property type="protein sequence ID" value="MBA4864957.1"/>
    <property type="molecule type" value="Genomic_DNA"/>
</dbReference>
<keyword evidence="1" id="KW-0472">Membrane</keyword>
<dbReference type="AlphaFoldDB" id="A0A7W2D549"/>
<evidence type="ECO:0000313" key="3">
    <source>
        <dbReference type="Proteomes" id="UP000586976"/>
    </source>
</evidence>
<evidence type="ECO:0000313" key="2">
    <source>
        <dbReference type="EMBL" id="MBA4864957.1"/>
    </source>
</evidence>
<keyword evidence="1" id="KW-0812">Transmembrane</keyword>
<feature type="transmembrane region" description="Helical" evidence="1">
    <location>
        <begin position="93"/>
        <end position="119"/>
    </location>
</feature>
<gene>
    <name evidence="2" type="ORF">H1V43_27120</name>
</gene>
<accession>A0A7W2D549</accession>
<organism evidence="2 3">
    <name type="scientific">Streptomyces himalayensis subsp. aureolus</name>
    <dbReference type="NCBI Taxonomy" id="2758039"/>
    <lineage>
        <taxon>Bacteria</taxon>
        <taxon>Bacillati</taxon>
        <taxon>Actinomycetota</taxon>
        <taxon>Actinomycetes</taxon>
        <taxon>Kitasatosporales</taxon>
        <taxon>Streptomycetaceae</taxon>
        <taxon>Streptomyces</taxon>
        <taxon>Streptomyces himalayensis</taxon>
    </lineage>
</organism>
<keyword evidence="1" id="KW-1133">Transmembrane helix</keyword>
<comment type="caution">
    <text evidence="2">The sequence shown here is derived from an EMBL/GenBank/DDBJ whole genome shotgun (WGS) entry which is preliminary data.</text>
</comment>
<protein>
    <recommendedName>
        <fullName evidence="4">Transmembrane protein</fullName>
    </recommendedName>
</protein>
<proteinExistence type="predicted"/>